<dbReference type="EMBL" id="UOEP01000177">
    <property type="protein sequence ID" value="VAW22706.1"/>
    <property type="molecule type" value="Genomic_DNA"/>
</dbReference>
<gene>
    <name evidence="1" type="ORF">MNBD_BACTEROID01-1025</name>
</gene>
<name>A0A3B0USR9_9ZZZZ</name>
<dbReference type="AlphaFoldDB" id="A0A3B0USR9"/>
<evidence type="ECO:0008006" key="2">
    <source>
        <dbReference type="Google" id="ProtNLM"/>
    </source>
</evidence>
<protein>
    <recommendedName>
        <fullName evidence="2">DUF4369 domain-containing protein</fullName>
    </recommendedName>
</protein>
<reference evidence="1" key="1">
    <citation type="submission" date="2018-06" db="EMBL/GenBank/DDBJ databases">
        <authorList>
            <person name="Zhirakovskaya E."/>
        </authorList>
    </citation>
    <scope>NUCLEOTIDE SEQUENCE</scope>
</reference>
<proteinExistence type="predicted"/>
<organism evidence="1">
    <name type="scientific">hydrothermal vent metagenome</name>
    <dbReference type="NCBI Taxonomy" id="652676"/>
    <lineage>
        <taxon>unclassified sequences</taxon>
        <taxon>metagenomes</taxon>
        <taxon>ecological metagenomes</taxon>
    </lineage>
</organism>
<accession>A0A3B0USR9</accession>
<sequence length="278" mass="32499">MKQLSLIGILFMLATGLRAQGYSIKINLPDAPNEKISLAHYYLSKLYIDDTTHVDDKGVGEFKGDSLLHQGLYKIYLNSKKHFDFLLAEDQDFVITNPDFSVENIKIKGAWESREFADYMKFLNSLQKKRRSLAEKMKTTTGEEKAKYRKELEGLTGQLHDYWLKTNEKYPNTLLSKFLLANYVPTPGPGSIPENIRQNDSLLLRYRFDFQKQHYFDYFDLLDERMLYSPLTKPKIESYFTQILLQTFDSVYAGSLELIEKVRPNKPMFQYVTSYILN</sequence>
<evidence type="ECO:0000313" key="1">
    <source>
        <dbReference type="EMBL" id="VAW22706.1"/>
    </source>
</evidence>
<feature type="non-terminal residue" evidence="1">
    <location>
        <position position="278"/>
    </location>
</feature>